<dbReference type="PANTHER" id="PTHR22769">
    <property type="entry name" value="MUTT/NUDIX HYDROLASE"/>
    <property type="match status" value="1"/>
</dbReference>
<evidence type="ECO:0000259" key="19">
    <source>
        <dbReference type="PROSITE" id="PS51462"/>
    </source>
</evidence>
<keyword evidence="7" id="KW-0464">Manganese</keyword>
<dbReference type="InterPro" id="IPR020476">
    <property type="entry name" value="Nudix_hydrolase"/>
</dbReference>
<dbReference type="EMBL" id="BFAA01014402">
    <property type="protein sequence ID" value="GCB78384.1"/>
    <property type="molecule type" value="Genomic_DNA"/>
</dbReference>
<accession>A0A401PZ14</accession>
<keyword evidence="6" id="KW-0460">Magnesium</keyword>
<dbReference type="GO" id="GO:0046872">
    <property type="term" value="F:metal ion binding"/>
    <property type="evidence" value="ECO:0007669"/>
    <property type="project" value="UniProtKB-KW"/>
</dbReference>
<dbReference type="GO" id="GO:0044715">
    <property type="term" value="F:8-oxo-dGDP phosphatase activity"/>
    <property type="evidence" value="ECO:0007669"/>
    <property type="project" value="TreeGrafter"/>
</dbReference>
<dbReference type="PRINTS" id="PR00502">
    <property type="entry name" value="NUDIXFAMILY"/>
</dbReference>
<protein>
    <recommendedName>
        <fullName evidence="14">8-oxo-dGDP phosphatase NUDT18</fullName>
        <ecNumber evidence="13">3.6.1.58</ecNumber>
    </recommendedName>
    <alternativeName>
        <fullName evidence="17">2-hydroxy-dADP phosphatase</fullName>
    </alternativeName>
    <alternativeName>
        <fullName evidence="15">7,8-dihydro-8-oxoguanine phosphatase</fullName>
    </alternativeName>
    <alternativeName>
        <fullName evidence="16">Nucleoside diphosphate-linked moiety X motif 18</fullName>
    </alternativeName>
</protein>
<proteinExistence type="inferred from homology"/>
<dbReference type="FunFam" id="3.90.79.10:FF:000080">
    <property type="entry name" value="8-oxo-dGDP phosphatase NUDT18"/>
    <property type="match status" value="1"/>
</dbReference>
<dbReference type="InterPro" id="IPR015797">
    <property type="entry name" value="NUDIX_hydrolase-like_dom_sf"/>
</dbReference>
<dbReference type="AlphaFoldDB" id="A0A401PZ14"/>
<dbReference type="CDD" id="cd04671">
    <property type="entry name" value="NUDIX_8DGDPP_Nudt18"/>
    <property type="match status" value="1"/>
</dbReference>
<dbReference type="PANTHER" id="PTHR22769:SF56">
    <property type="entry name" value="8-OXO-DGDP PHOSPHATASE NUDT18"/>
    <property type="match status" value="1"/>
</dbReference>
<keyword evidence="21" id="KW-1185">Reference proteome</keyword>
<evidence type="ECO:0000256" key="15">
    <source>
        <dbReference type="ARBA" id="ARBA00076305"/>
    </source>
</evidence>
<dbReference type="InterPro" id="IPR020084">
    <property type="entry name" value="NUDIX_hydrolase_CS"/>
</dbReference>
<evidence type="ECO:0000256" key="1">
    <source>
        <dbReference type="ARBA" id="ARBA00001936"/>
    </source>
</evidence>
<evidence type="ECO:0000256" key="14">
    <source>
        <dbReference type="ARBA" id="ARBA00071481"/>
    </source>
</evidence>
<evidence type="ECO:0000256" key="11">
    <source>
        <dbReference type="ARBA" id="ARBA00052843"/>
    </source>
</evidence>
<keyword evidence="4" id="KW-0479">Metal-binding</keyword>
<evidence type="ECO:0000256" key="4">
    <source>
        <dbReference type="ARBA" id="ARBA00022723"/>
    </source>
</evidence>
<dbReference type="InterPro" id="IPR042970">
    <property type="entry name" value="NUDT18_NUDIX"/>
</dbReference>
<dbReference type="GO" id="GO:0044716">
    <property type="term" value="F:8-oxo-GDP phosphatase activity"/>
    <property type="evidence" value="ECO:0007669"/>
    <property type="project" value="TreeGrafter"/>
</dbReference>
<comment type="caution">
    <text evidence="20">The sequence shown here is derived from an EMBL/GenBank/DDBJ whole genome shotgun (WGS) entry which is preliminary data.</text>
</comment>
<comment type="catalytic activity">
    <reaction evidence="9">
        <text>8-oxo-dADP + H2O = 8-oxo-dAMP + phosphate + H(+)</text>
        <dbReference type="Rhea" id="RHEA:35219"/>
        <dbReference type="ChEBI" id="CHEBI:15377"/>
        <dbReference type="ChEBI" id="CHEBI:15378"/>
        <dbReference type="ChEBI" id="CHEBI:43474"/>
        <dbReference type="ChEBI" id="CHEBI:71361"/>
        <dbReference type="ChEBI" id="CHEBI:71362"/>
    </reaction>
    <physiologicalReaction direction="left-to-right" evidence="9">
        <dbReference type="Rhea" id="RHEA:35220"/>
    </physiologicalReaction>
</comment>
<comment type="cofactor">
    <cofactor evidence="1">
        <name>Mn(2+)</name>
        <dbReference type="ChEBI" id="CHEBI:29035"/>
    </cofactor>
</comment>
<evidence type="ECO:0000256" key="9">
    <source>
        <dbReference type="ARBA" id="ARBA00050338"/>
    </source>
</evidence>
<organism evidence="20 21">
    <name type="scientific">Scyliorhinus torazame</name>
    <name type="common">Cloudy catshark</name>
    <name type="synonym">Catulus torazame</name>
    <dbReference type="NCBI Taxonomy" id="75743"/>
    <lineage>
        <taxon>Eukaryota</taxon>
        <taxon>Metazoa</taxon>
        <taxon>Chordata</taxon>
        <taxon>Craniata</taxon>
        <taxon>Vertebrata</taxon>
        <taxon>Chondrichthyes</taxon>
        <taxon>Elasmobranchii</taxon>
        <taxon>Galeomorphii</taxon>
        <taxon>Galeoidea</taxon>
        <taxon>Carcharhiniformes</taxon>
        <taxon>Scyliorhinidae</taxon>
        <taxon>Scyliorhinus</taxon>
    </lineage>
</organism>
<comment type="catalytic activity">
    <reaction evidence="10">
        <text>8-oxo-GDP + H2O = 8-oxo-GMP + phosphate + H(+)</text>
        <dbReference type="Rhea" id="RHEA:62356"/>
        <dbReference type="ChEBI" id="CHEBI:15377"/>
        <dbReference type="ChEBI" id="CHEBI:15378"/>
        <dbReference type="ChEBI" id="CHEBI:43474"/>
        <dbReference type="ChEBI" id="CHEBI:143554"/>
        <dbReference type="ChEBI" id="CHEBI:145694"/>
        <dbReference type="EC" id="3.6.1.58"/>
    </reaction>
    <physiologicalReaction direction="left-to-right" evidence="10">
        <dbReference type="Rhea" id="RHEA:62357"/>
    </physiologicalReaction>
</comment>
<evidence type="ECO:0000256" key="16">
    <source>
        <dbReference type="ARBA" id="ARBA00080473"/>
    </source>
</evidence>
<dbReference type="STRING" id="75743.A0A401PZ14"/>
<evidence type="ECO:0000256" key="13">
    <source>
        <dbReference type="ARBA" id="ARBA00066482"/>
    </source>
</evidence>
<evidence type="ECO:0000256" key="18">
    <source>
        <dbReference type="RuleBase" id="RU003476"/>
    </source>
</evidence>
<dbReference type="InterPro" id="IPR000086">
    <property type="entry name" value="NUDIX_hydrolase_dom"/>
</dbReference>
<dbReference type="Pfam" id="PF00293">
    <property type="entry name" value="NUDIX"/>
    <property type="match status" value="1"/>
</dbReference>
<evidence type="ECO:0000256" key="7">
    <source>
        <dbReference type="ARBA" id="ARBA00023211"/>
    </source>
</evidence>
<gene>
    <name evidence="20" type="ORF">scyTo_0019400</name>
</gene>
<evidence type="ECO:0000256" key="6">
    <source>
        <dbReference type="ARBA" id="ARBA00022842"/>
    </source>
</evidence>
<name>A0A401PZ14_SCYTO</name>
<evidence type="ECO:0000313" key="20">
    <source>
        <dbReference type="EMBL" id="GCB78384.1"/>
    </source>
</evidence>
<evidence type="ECO:0000256" key="17">
    <source>
        <dbReference type="ARBA" id="ARBA00083158"/>
    </source>
</evidence>
<dbReference type="Proteomes" id="UP000288216">
    <property type="component" value="Unassembled WGS sequence"/>
</dbReference>
<evidence type="ECO:0000256" key="3">
    <source>
        <dbReference type="ARBA" id="ARBA00005582"/>
    </source>
</evidence>
<evidence type="ECO:0000256" key="5">
    <source>
        <dbReference type="ARBA" id="ARBA00022801"/>
    </source>
</evidence>
<evidence type="ECO:0000256" key="10">
    <source>
        <dbReference type="ARBA" id="ARBA00051185"/>
    </source>
</evidence>
<comment type="similarity">
    <text evidence="3 18">Belongs to the Nudix hydrolase family.</text>
</comment>
<comment type="catalytic activity">
    <reaction evidence="8">
        <text>8-oxo-dGDP + H2O = 8-oxo-dGMP + phosphate + H(+)</text>
        <dbReference type="Rhea" id="RHEA:32063"/>
        <dbReference type="ChEBI" id="CHEBI:15377"/>
        <dbReference type="ChEBI" id="CHEBI:15378"/>
        <dbReference type="ChEBI" id="CHEBI:43474"/>
        <dbReference type="ChEBI" id="CHEBI:63224"/>
        <dbReference type="ChEBI" id="CHEBI:63715"/>
        <dbReference type="EC" id="3.6.1.58"/>
    </reaction>
    <physiologicalReaction direction="left-to-right" evidence="8">
        <dbReference type="Rhea" id="RHEA:32064"/>
    </physiologicalReaction>
</comment>
<comment type="catalytic activity">
    <reaction evidence="11">
        <text>2-oxo-dADP + H2O = 2-oxo-dAMP + phosphate + H(+)</text>
        <dbReference type="Rhea" id="RHEA:35223"/>
        <dbReference type="ChEBI" id="CHEBI:15377"/>
        <dbReference type="ChEBI" id="CHEBI:15378"/>
        <dbReference type="ChEBI" id="CHEBI:43474"/>
        <dbReference type="ChEBI" id="CHEBI:63212"/>
        <dbReference type="ChEBI" id="CHEBI:71363"/>
    </reaction>
    <physiologicalReaction direction="left-to-right" evidence="11">
        <dbReference type="Rhea" id="RHEA:35224"/>
    </physiologicalReaction>
</comment>
<dbReference type="PROSITE" id="PS00893">
    <property type="entry name" value="NUDIX_BOX"/>
    <property type="match status" value="1"/>
</dbReference>
<dbReference type="OrthoDB" id="10005910at2759"/>
<sequence length="369" mass="41247">MGKSGRGRTGRRPHDNGAWACPRPGAGWNGADSLRLWCQIDAPIEARDMDSVENQLELLLKGGGIEMQEYDSPLEEVVPVTVRKTVCYIVAAIIVNEQKEVVMMQEAKQECYGKWYLPAGRMEQNETIVQAVKREVQEETGLECEPYTLLSVEERGPRWIRFVFLARVTGGNMKSTSESDTESLQAKWWDRVSPLPLRARDILNLISFAVKHKEKASHPVTIPVELPCPVVCHRVLAAFLNRSNDLWLLVNNPGRPHFPVTACGSSSADLSCSIEVAIYRLVKECLKDPQVKVKMHGILGLQHSGTVPGKTDGVCFNVLVTVAQVESKYSPFPPDVNNAKYAWHKVDDDDLKIQLLERLSFSSVVPFLN</sequence>
<dbReference type="SUPFAM" id="SSF55811">
    <property type="entry name" value="Nudix"/>
    <property type="match status" value="1"/>
</dbReference>
<reference evidence="20 21" key="1">
    <citation type="journal article" date="2018" name="Nat. Ecol. Evol.">
        <title>Shark genomes provide insights into elasmobranch evolution and the origin of vertebrates.</title>
        <authorList>
            <person name="Hara Y"/>
            <person name="Yamaguchi K"/>
            <person name="Onimaru K"/>
            <person name="Kadota M"/>
            <person name="Koyanagi M"/>
            <person name="Keeley SD"/>
            <person name="Tatsumi K"/>
            <person name="Tanaka K"/>
            <person name="Motone F"/>
            <person name="Kageyama Y"/>
            <person name="Nozu R"/>
            <person name="Adachi N"/>
            <person name="Nishimura O"/>
            <person name="Nakagawa R"/>
            <person name="Tanegashima C"/>
            <person name="Kiyatake I"/>
            <person name="Matsumoto R"/>
            <person name="Murakumo K"/>
            <person name="Nishida K"/>
            <person name="Terakita A"/>
            <person name="Kuratani S"/>
            <person name="Sato K"/>
            <person name="Hyodo S Kuraku.S."/>
        </authorList>
    </citation>
    <scope>NUCLEOTIDE SEQUENCE [LARGE SCALE GENOMIC DNA]</scope>
</reference>
<dbReference type="PROSITE" id="PS51462">
    <property type="entry name" value="NUDIX"/>
    <property type="match status" value="1"/>
</dbReference>
<dbReference type="Gene3D" id="3.90.79.10">
    <property type="entry name" value="Nucleoside Triphosphate Pyrophosphohydrolase"/>
    <property type="match status" value="1"/>
</dbReference>
<evidence type="ECO:0000256" key="8">
    <source>
        <dbReference type="ARBA" id="ARBA00050269"/>
    </source>
</evidence>
<evidence type="ECO:0000313" key="21">
    <source>
        <dbReference type="Proteomes" id="UP000288216"/>
    </source>
</evidence>
<dbReference type="EC" id="3.6.1.58" evidence="13"/>
<feature type="domain" description="Nudix hydrolase" evidence="19">
    <location>
        <begin position="85"/>
        <end position="210"/>
    </location>
</feature>
<evidence type="ECO:0000256" key="12">
    <source>
        <dbReference type="ARBA" id="ARBA00056193"/>
    </source>
</evidence>
<evidence type="ECO:0000256" key="2">
    <source>
        <dbReference type="ARBA" id="ARBA00001946"/>
    </source>
</evidence>
<keyword evidence="5 18" id="KW-0378">Hydrolase</keyword>
<comment type="function">
    <text evidence="12">Mediates the hydrolysis of oxidized nucleoside diphosphate derivatives. Hydrolyzes 8-oxo-7,8-dihydroguanine (8-oxo-Gua)-containing deoxyribo- and ribonucleoside diphosphates to the monophosphates. Hydrolyzes 8-oxo-dGDP and 8-oxo-GDP with the same efficiencies. Also hydrolyzes 8-OH-dADP and 2-OH-dADP. Exhibited no or minimal hydrolysis activity against 8-oxo-dGTP, 8-oxo-GTP, dGTP, GTP, dGDP and GDP. Probably removes oxidized guanine nucleotides from both the DNA and RNA precursor pools.</text>
</comment>
<comment type="cofactor">
    <cofactor evidence="2">
        <name>Mg(2+)</name>
        <dbReference type="ChEBI" id="CHEBI:18420"/>
    </cofactor>
</comment>
<dbReference type="OMA" id="FPTCEIN"/>